<dbReference type="AlphaFoldDB" id="X1E1N4"/>
<dbReference type="Gene3D" id="3.40.50.620">
    <property type="entry name" value="HUPs"/>
    <property type="match status" value="1"/>
</dbReference>
<dbReference type="EMBL" id="BART01021628">
    <property type="protein sequence ID" value="GAH02553.1"/>
    <property type="molecule type" value="Genomic_DNA"/>
</dbReference>
<dbReference type="GO" id="GO:0006436">
    <property type="term" value="P:tryptophanyl-tRNA aminoacylation"/>
    <property type="evidence" value="ECO:0007669"/>
    <property type="project" value="InterPro"/>
</dbReference>
<evidence type="ECO:0000256" key="1">
    <source>
        <dbReference type="ARBA" id="ARBA00005594"/>
    </source>
</evidence>
<dbReference type="InterPro" id="IPR002306">
    <property type="entry name" value="Trp-tRNA-ligase"/>
</dbReference>
<keyword evidence="6" id="KW-0648">Protein biosynthesis</keyword>
<keyword evidence="4" id="KW-0547">Nucleotide-binding</keyword>
<dbReference type="PANTHER" id="PTHR10055">
    <property type="entry name" value="TRYPTOPHANYL-TRNA SYNTHETASE"/>
    <property type="match status" value="1"/>
</dbReference>
<evidence type="ECO:0000256" key="2">
    <source>
        <dbReference type="ARBA" id="ARBA00013161"/>
    </source>
</evidence>
<dbReference type="InterPro" id="IPR002305">
    <property type="entry name" value="aa-tRNA-synth_Ic"/>
</dbReference>
<dbReference type="InterPro" id="IPR014729">
    <property type="entry name" value="Rossmann-like_a/b/a_fold"/>
</dbReference>
<accession>X1E1N4</accession>
<dbReference type="PANTHER" id="PTHR10055:SF1">
    <property type="entry name" value="TRYPTOPHAN--TRNA LIGASE, CYTOPLASMIC"/>
    <property type="match status" value="1"/>
</dbReference>
<organism evidence="9">
    <name type="scientific">marine sediment metagenome</name>
    <dbReference type="NCBI Taxonomy" id="412755"/>
    <lineage>
        <taxon>unclassified sequences</taxon>
        <taxon>metagenomes</taxon>
        <taxon>ecological metagenomes</taxon>
    </lineage>
</organism>
<dbReference type="PRINTS" id="PR01039">
    <property type="entry name" value="TRNASYNTHTRP"/>
</dbReference>
<keyword evidence="5" id="KW-0067">ATP-binding</keyword>
<evidence type="ECO:0000256" key="4">
    <source>
        <dbReference type="ARBA" id="ARBA00022741"/>
    </source>
</evidence>
<protein>
    <recommendedName>
        <fullName evidence="2">tryptophan--tRNA ligase</fullName>
        <ecNumber evidence="2">6.1.1.2</ecNumber>
    </recommendedName>
    <alternativeName>
        <fullName evidence="8">Tryptophanyl-tRNA synthetase</fullName>
    </alternativeName>
</protein>
<dbReference type="GO" id="GO:0005737">
    <property type="term" value="C:cytoplasm"/>
    <property type="evidence" value="ECO:0007669"/>
    <property type="project" value="TreeGrafter"/>
</dbReference>
<evidence type="ECO:0000313" key="9">
    <source>
        <dbReference type="EMBL" id="GAH02553.1"/>
    </source>
</evidence>
<reference evidence="9" key="1">
    <citation type="journal article" date="2014" name="Front. Microbiol.">
        <title>High frequency of phylogenetically diverse reductive dehalogenase-homologous genes in deep subseafloor sedimentary metagenomes.</title>
        <authorList>
            <person name="Kawai M."/>
            <person name="Futagami T."/>
            <person name="Toyoda A."/>
            <person name="Takaki Y."/>
            <person name="Nishi S."/>
            <person name="Hori S."/>
            <person name="Arai W."/>
            <person name="Tsubouchi T."/>
            <person name="Morono Y."/>
            <person name="Uchiyama I."/>
            <person name="Ito T."/>
            <person name="Fujiyama A."/>
            <person name="Inagaki F."/>
            <person name="Takami H."/>
        </authorList>
    </citation>
    <scope>NUCLEOTIDE SEQUENCE</scope>
    <source>
        <strain evidence="9">Expedition CK06-06</strain>
    </source>
</reference>
<name>X1E1N4_9ZZZZ</name>
<dbReference type="GO" id="GO:0005524">
    <property type="term" value="F:ATP binding"/>
    <property type="evidence" value="ECO:0007669"/>
    <property type="project" value="UniProtKB-KW"/>
</dbReference>
<feature type="non-terminal residue" evidence="9">
    <location>
        <position position="1"/>
    </location>
</feature>
<evidence type="ECO:0000256" key="8">
    <source>
        <dbReference type="ARBA" id="ARBA00030268"/>
    </source>
</evidence>
<comment type="caution">
    <text evidence="9">The sequence shown here is derived from an EMBL/GenBank/DDBJ whole genome shotgun (WGS) entry which is preliminary data.</text>
</comment>
<evidence type="ECO:0000256" key="3">
    <source>
        <dbReference type="ARBA" id="ARBA00022598"/>
    </source>
</evidence>
<dbReference type="Pfam" id="PF00579">
    <property type="entry name" value="tRNA-synt_1b"/>
    <property type="match status" value="1"/>
</dbReference>
<evidence type="ECO:0000256" key="5">
    <source>
        <dbReference type="ARBA" id="ARBA00022840"/>
    </source>
</evidence>
<evidence type="ECO:0000256" key="6">
    <source>
        <dbReference type="ARBA" id="ARBA00022917"/>
    </source>
</evidence>
<keyword evidence="3" id="KW-0436">Ligase</keyword>
<gene>
    <name evidence="9" type="ORF">S01H4_39838</name>
</gene>
<proteinExistence type="inferred from homology"/>
<dbReference type="GO" id="GO:0004830">
    <property type="term" value="F:tryptophan-tRNA ligase activity"/>
    <property type="evidence" value="ECO:0007669"/>
    <property type="project" value="UniProtKB-EC"/>
</dbReference>
<comment type="similarity">
    <text evidence="1">Belongs to the class-I aminoacyl-tRNA synthetase family.</text>
</comment>
<dbReference type="EC" id="6.1.1.2" evidence="2"/>
<dbReference type="Gene3D" id="1.10.240.10">
    <property type="entry name" value="Tyrosyl-Transfer RNA Synthetase"/>
    <property type="match status" value="1"/>
</dbReference>
<dbReference type="SUPFAM" id="SSF52374">
    <property type="entry name" value="Nucleotidylyl transferase"/>
    <property type="match status" value="1"/>
</dbReference>
<keyword evidence="7" id="KW-0030">Aminoacyl-tRNA synthetase</keyword>
<sequence>QLSYENALDVIAVGFDPKKTFIFSNIELANTLYRHAARIAKKITFSMIRATFGLNESSNLGQIFYTSMQAVPAILKSLIEERNIPCLIPHAVDQDPHFRIARDVLPKLGYYKPASIQCIFLPGLKQQSKMSTTNGTDAIFSTDSAEEVRKKVGNAFTGGRGSAKEQKELGGTPDVCSVFKYFFMMFILDNEELLSVRNECLNGERLCGECKSILIEKIVKFLRHHQEKREKARSILNKYWISEKIDLKQLVNKK</sequence>
<evidence type="ECO:0000256" key="7">
    <source>
        <dbReference type="ARBA" id="ARBA00023146"/>
    </source>
</evidence>